<dbReference type="PROSITE" id="PS51159">
    <property type="entry name" value="CBM21"/>
    <property type="match status" value="2"/>
</dbReference>
<dbReference type="InterPro" id="IPR005036">
    <property type="entry name" value="CBM21_dom"/>
</dbReference>
<organism evidence="3 4">
    <name type="scientific">Niveibacterium umoris</name>
    <dbReference type="NCBI Taxonomy" id="1193620"/>
    <lineage>
        <taxon>Bacteria</taxon>
        <taxon>Pseudomonadati</taxon>
        <taxon>Pseudomonadota</taxon>
        <taxon>Betaproteobacteria</taxon>
        <taxon>Rhodocyclales</taxon>
        <taxon>Rhodocyclaceae</taxon>
        <taxon>Niveibacterium</taxon>
    </lineage>
</organism>
<feature type="domain" description="CBM21" evidence="2">
    <location>
        <begin position="22"/>
        <end position="133"/>
    </location>
</feature>
<protein>
    <recommendedName>
        <fullName evidence="2">CBM21 domain-containing protein</fullName>
    </recommendedName>
</protein>
<dbReference type="GO" id="GO:0000164">
    <property type="term" value="C:protein phosphatase type 1 complex"/>
    <property type="evidence" value="ECO:0007669"/>
    <property type="project" value="TreeGrafter"/>
</dbReference>
<comment type="caution">
    <text evidence="3">The sequence shown here is derived from an EMBL/GenBank/DDBJ whole genome shotgun (WGS) entry which is preliminary data.</text>
</comment>
<proteinExistence type="predicted"/>
<feature type="signal peptide" evidence="1">
    <location>
        <begin position="1"/>
        <end position="19"/>
    </location>
</feature>
<dbReference type="AlphaFoldDB" id="A0A840BKT8"/>
<evidence type="ECO:0000313" key="3">
    <source>
        <dbReference type="EMBL" id="MBB4014181.1"/>
    </source>
</evidence>
<gene>
    <name evidence="3" type="ORF">GGR36_003527</name>
</gene>
<dbReference type="EMBL" id="JACIET010000002">
    <property type="protein sequence ID" value="MBB4014181.1"/>
    <property type="molecule type" value="Genomic_DNA"/>
</dbReference>
<dbReference type="Proteomes" id="UP000561045">
    <property type="component" value="Unassembled WGS sequence"/>
</dbReference>
<dbReference type="RefSeq" id="WP_183636068.1">
    <property type="nucleotide sequence ID" value="NZ_BAABLE010000005.1"/>
</dbReference>
<evidence type="ECO:0000313" key="4">
    <source>
        <dbReference type="Proteomes" id="UP000561045"/>
    </source>
</evidence>
<dbReference type="InterPro" id="IPR050782">
    <property type="entry name" value="PP1_regulatory_subunit_3"/>
</dbReference>
<keyword evidence="4" id="KW-1185">Reference proteome</keyword>
<dbReference type="GO" id="GO:0008157">
    <property type="term" value="F:protein phosphatase 1 binding"/>
    <property type="evidence" value="ECO:0007669"/>
    <property type="project" value="TreeGrafter"/>
</dbReference>
<keyword evidence="1" id="KW-0732">Signal</keyword>
<dbReference type="InterPro" id="IPR038175">
    <property type="entry name" value="CBM21_dom_sf"/>
</dbReference>
<evidence type="ECO:0000256" key="1">
    <source>
        <dbReference type="SAM" id="SignalP"/>
    </source>
</evidence>
<feature type="chain" id="PRO_5032808075" description="CBM21 domain-containing protein" evidence="1">
    <location>
        <begin position="20"/>
        <end position="262"/>
    </location>
</feature>
<reference evidence="3 4" key="1">
    <citation type="submission" date="2020-08" db="EMBL/GenBank/DDBJ databases">
        <title>Genomic Encyclopedia of Type Strains, Phase IV (KMG-IV): sequencing the most valuable type-strain genomes for metagenomic binning, comparative biology and taxonomic classification.</title>
        <authorList>
            <person name="Goeker M."/>
        </authorList>
    </citation>
    <scope>NUCLEOTIDE SEQUENCE [LARGE SCALE GENOMIC DNA]</scope>
    <source>
        <strain evidence="3 4">DSM 106739</strain>
    </source>
</reference>
<name>A0A840BKT8_9RHOO</name>
<feature type="domain" description="CBM21" evidence="2">
    <location>
        <begin position="138"/>
        <end position="258"/>
    </location>
</feature>
<dbReference type="PANTHER" id="PTHR12307">
    <property type="entry name" value="PROTEIN PHOSPHATASE 1 REGULATORY SUBUNIT"/>
    <property type="match status" value="1"/>
</dbReference>
<evidence type="ECO:0000259" key="2">
    <source>
        <dbReference type="PROSITE" id="PS51159"/>
    </source>
</evidence>
<sequence length="262" mass="29115">MKKIILILAAIALAAQAYAADEIKLLRSRSTVSSKYGVSSQTIHFEALVKNLNYAKQVYAHLKRPDGSWVDAPLAYSRAADTGREVWEGSYTDPNPTNTGPSFQTFDLEFALRYVVNGVEYWDNNSGLNYKQGRDTGHLLIGTNVLASIYDLNSPAWIYNGHYYGAVTLKNLSPSKQVKVVYSTDGWKTSGTAWATFSNTYWSGGYSAAPNPNAYGAEEWNFQLDLSTTATKVEFAIGYIVNGTTYWDNNFGRNYTQALKQN</sequence>
<dbReference type="Gene3D" id="2.60.40.2440">
    <property type="entry name" value="Carbohydrate binding type-21 domain"/>
    <property type="match status" value="2"/>
</dbReference>
<dbReference type="PANTHER" id="PTHR12307:SF36">
    <property type="entry name" value="GLYCOGEN-BINDING SUBUNIT 76A"/>
    <property type="match status" value="1"/>
</dbReference>
<accession>A0A840BKT8</accession>
<dbReference type="Pfam" id="PF03370">
    <property type="entry name" value="CBM_21"/>
    <property type="match status" value="2"/>
</dbReference>